<organism evidence="2 3">
    <name type="scientific">Nitrospira tepida</name>
    <dbReference type="NCBI Taxonomy" id="2973512"/>
    <lineage>
        <taxon>Bacteria</taxon>
        <taxon>Pseudomonadati</taxon>
        <taxon>Nitrospirota</taxon>
        <taxon>Nitrospiria</taxon>
        <taxon>Nitrospirales</taxon>
        <taxon>Nitrospiraceae</taxon>
        <taxon>Nitrospira</taxon>
    </lineage>
</organism>
<evidence type="ECO:0000256" key="1">
    <source>
        <dbReference type="ARBA" id="ARBA00022649"/>
    </source>
</evidence>
<dbReference type="EMBL" id="OX365700">
    <property type="protein sequence ID" value="CAI4033345.1"/>
    <property type="molecule type" value="Genomic_DNA"/>
</dbReference>
<accession>A0AA86T6X3</accession>
<reference evidence="2" key="1">
    <citation type="submission" date="2022-10" db="EMBL/GenBank/DDBJ databases">
        <authorList>
            <person name="Koch H."/>
        </authorList>
    </citation>
    <scope>NUCLEOTIDE SEQUENCE</scope>
    <source>
        <strain evidence="2">DNF</strain>
    </source>
</reference>
<dbReference type="RefSeq" id="WP_289270475.1">
    <property type="nucleotide sequence ID" value="NZ_OX365700.1"/>
</dbReference>
<proteinExistence type="predicted"/>
<dbReference type="AlphaFoldDB" id="A0AA86T6X3"/>
<dbReference type="Proteomes" id="UP001179121">
    <property type="component" value="Chromosome"/>
</dbReference>
<dbReference type="InterPro" id="IPR007712">
    <property type="entry name" value="RelE/ParE_toxin"/>
</dbReference>
<sequence length="88" mass="9958">MPWYRLAFKPAVVADLAEVDQALAQRLFDKTKWLASNVENLRHEPIAPDLPGLAKYAVGDWRIFYSIDRADQVLDVHGILHKSRVAGC</sequence>
<evidence type="ECO:0000313" key="3">
    <source>
        <dbReference type="Proteomes" id="UP001179121"/>
    </source>
</evidence>
<evidence type="ECO:0000313" key="2">
    <source>
        <dbReference type="EMBL" id="CAI4033345.1"/>
    </source>
</evidence>
<dbReference type="InterPro" id="IPR035093">
    <property type="entry name" value="RelE/ParE_toxin_dom_sf"/>
</dbReference>
<protein>
    <recommendedName>
        <fullName evidence="4">Type II toxin-antitoxin system mRNA interferase toxin, RelE/StbE family</fullName>
    </recommendedName>
</protein>
<gene>
    <name evidence="2" type="ORF">DNFV4_03781</name>
</gene>
<evidence type="ECO:0008006" key="4">
    <source>
        <dbReference type="Google" id="ProtNLM"/>
    </source>
</evidence>
<keyword evidence="3" id="KW-1185">Reference proteome</keyword>
<dbReference type="Pfam" id="PF05016">
    <property type="entry name" value="ParE_toxin"/>
    <property type="match status" value="1"/>
</dbReference>
<dbReference type="KEGG" id="nti:DNFV4_03781"/>
<name>A0AA86T6X3_9BACT</name>
<dbReference type="SUPFAM" id="SSF143011">
    <property type="entry name" value="RelE-like"/>
    <property type="match status" value="1"/>
</dbReference>
<dbReference type="Gene3D" id="3.30.2310.20">
    <property type="entry name" value="RelE-like"/>
    <property type="match status" value="1"/>
</dbReference>
<keyword evidence="1" id="KW-1277">Toxin-antitoxin system</keyword>